<gene>
    <name evidence="1" type="ORF">K1Y72_06505</name>
</gene>
<keyword evidence="2" id="KW-1185">Reference proteome</keyword>
<dbReference type="RefSeq" id="WP_220164191.1">
    <property type="nucleotide sequence ID" value="NZ_JAIBOA010000003.1"/>
</dbReference>
<sequence length="77" mass="8508">MALGLVERLRVVGLEREFCGQVVSAWHGHATGTWWALVRARGGLRLVEAVSSRELRDAVVQADRWPWPNGCRARAGG</sequence>
<organism evidence="1 2">
    <name type="scientific">Actinomadura parmotrematis</name>
    <dbReference type="NCBI Taxonomy" id="2864039"/>
    <lineage>
        <taxon>Bacteria</taxon>
        <taxon>Bacillati</taxon>
        <taxon>Actinomycetota</taxon>
        <taxon>Actinomycetes</taxon>
        <taxon>Streptosporangiales</taxon>
        <taxon>Thermomonosporaceae</taxon>
        <taxon>Actinomadura</taxon>
    </lineage>
</organism>
<evidence type="ECO:0000313" key="1">
    <source>
        <dbReference type="EMBL" id="MBW8482009.1"/>
    </source>
</evidence>
<accession>A0ABS7FNQ5</accession>
<comment type="caution">
    <text evidence="1">The sequence shown here is derived from an EMBL/GenBank/DDBJ whole genome shotgun (WGS) entry which is preliminary data.</text>
</comment>
<dbReference type="Proteomes" id="UP000774570">
    <property type="component" value="Unassembled WGS sequence"/>
</dbReference>
<protein>
    <submittedName>
        <fullName evidence="1">Uncharacterized protein</fullName>
    </submittedName>
</protein>
<proteinExistence type="predicted"/>
<reference evidence="1 2" key="1">
    <citation type="submission" date="2021-07" db="EMBL/GenBank/DDBJ databases">
        <title>Actinomadura sp. PM05-2 isolated from lichen.</title>
        <authorList>
            <person name="Somphong A."/>
            <person name="Phongsopitanun W."/>
            <person name="Tanasupawat S."/>
            <person name="Peongsungnone V."/>
        </authorList>
    </citation>
    <scope>NUCLEOTIDE SEQUENCE [LARGE SCALE GENOMIC DNA]</scope>
    <source>
        <strain evidence="1 2">PM05-2</strain>
    </source>
</reference>
<evidence type="ECO:0000313" key="2">
    <source>
        <dbReference type="Proteomes" id="UP000774570"/>
    </source>
</evidence>
<dbReference type="EMBL" id="JAIBOA010000003">
    <property type="protein sequence ID" value="MBW8482009.1"/>
    <property type="molecule type" value="Genomic_DNA"/>
</dbReference>
<name>A0ABS7FNQ5_9ACTN</name>